<feature type="domain" description="N-acetyltransferase" evidence="3">
    <location>
        <begin position="3"/>
        <end position="155"/>
    </location>
</feature>
<dbReference type="SUPFAM" id="SSF55729">
    <property type="entry name" value="Acyl-CoA N-acyltransferases (Nat)"/>
    <property type="match status" value="1"/>
</dbReference>
<dbReference type="InterPro" id="IPR000182">
    <property type="entry name" value="GNAT_dom"/>
</dbReference>
<evidence type="ECO:0000259" key="3">
    <source>
        <dbReference type="PROSITE" id="PS51186"/>
    </source>
</evidence>
<dbReference type="PROSITE" id="PS51186">
    <property type="entry name" value="GNAT"/>
    <property type="match status" value="1"/>
</dbReference>
<evidence type="ECO:0000256" key="1">
    <source>
        <dbReference type="ARBA" id="ARBA00022679"/>
    </source>
</evidence>
<dbReference type="InterPro" id="IPR016181">
    <property type="entry name" value="Acyl_CoA_acyltransferase"/>
</dbReference>
<organism evidence="4 5">
    <name type="scientific">Rheinheimera aquimaris</name>
    <dbReference type="NCBI Taxonomy" id="412437"/>
    <lineage>
        <taxon>Bacteria</taxon>
        <taxon>Pseudomonadati</taxon>
        <taxon>Pseudomonadota</taxon>
        <taxon>Gammaproteobacteria</taxon>
        <taxon>Chromatiales</taxon>
        <taxon>Chromatiaceae</taxon>
        <taxon>Rheinheimera</taxon>
    </lineage>
</organism>
<sequence length="174" mass="19626">MVLQLALANIAEMQLLQSWFHSADEQQSWGGDNFDYPCSELRFLELLCRTGTQSYSLLNTLTGQLVGFGQICDRFGCHHLARLVIAPDARGQGLAKVLIAELIIQALQQQLRTISLYVHRHNSIAVQCYQSLGFMLSPPPEQENIRLYFMTLQAEQALQCANNYLLQSHISSAR</sequence>
<gene>
    <name evidence="4" type="ORF">GCM10009098_22980</name>
</gene>
<protein>
    <recommendedName>
        <fullName evidence="3">N-acetyltransferase domain-containing protein</fullName>
    </recommendedName>
</protein>
<dbReference type="EMBL" id="BAAAEO010000003">
    <property type="protein sequence ID" value="GAA0554558.1"/>
    <property type="molecule type" value="Genomic_DNA"/>
</dbReference>
<keyword evidence="1" id="KW-0808">Transferase</keyword>
<evidence type="ECO:0000313" key="5">
    <source>
        <dbReference type="Proteomes" id="UP001501169"/>
    </source>
</evidence>
<evidence type="ECO:0000313" key="4">
    <source>
        <dbReference type="EMBL" id="GAA0554558.1"/>
    </source>
</evidence>
<reference evidence="4 5" key="1">
    <citation type="journal article" date="2019" name="Int. J. Syst. Evol. Microbiol.">
        <title>The Global Catalogue of Microorganisms (GCM) 10K type strain sequencing project: providing services to taxonomists for standard genome sequencing and annotation.</title>
        <authorList>
            <consortium name="The Broad Institute Genomics Platform"/>
            <consortium name="The Broad Institute Genome Sequencing Center for Infectious Disease"/>
            <person name="Wu L."/>
            <person name="Ma J."/>
        </authorList>
    </citation>
    <scope>NUCLEOTIDE SEQUENCE [LARGE SCALE GENOMIC DNA]</scope>
    <source>
        <strain evidence="4 5">JCM 14331</strain>
    </source>
</reference>
<keyword evidence="5" id="KW-1185">Reference proteome</keyword>
<dbReference type="PANTHER" id="PTHR43877">
    <property type="entry name" value="AMINOALKYLPHOSPHONATE N-ACETYLTRANSFERASE-RELATED-RELATED"/>
    <property type="match status" value="1"/>
</dbReference>
<dbReference type="InterPro" id="IPR050832">
    <property type="entry name" value="Bact_Acetyltransf"/>
</dbReference>
<comment type="caution">
    <text evidence="4">The sequence shown here is derived from an EMBL/GenBank/DDBJ whole genome shotgun (WGS) entry which is preliminary data.</text>
</comment>
<accession>A0ABN1DX97</accession>
<dbReference type="Pfam" id="PF00583">
    <property type="entry name" value="Acetyltransf_1"/>
    <property type="match status" value="1"/>
</dbReference>
<dbReference type="Proteomes" id="UP001501169">
    <property type="component" value="Unassembled WGS sequence"/>
</dbReference>
<dbReference type="Gene3D" id="3.40.630.30">
    <property type="match status" value="1"/>
</dbReference>
<name>A0ABN1DX97_9GAMM</name>
<evidence type="ECO:0000256" key="2">
    <source>
        <dbReference type="ARBA" id="ARBA00023315"/>
    </source>
</evidence>
<keyword evidence="2" id="KW-0012">Acyltransferase</keyword>
<proteinExistence type="predicted"/>
<dbReference type="CDD" id="cd04301">
    <property type="entry name" value="NAT_SF"/>
    <property type="match status" value="1"/>
</dbReference>